<evidence type="ECO:0000313" key="3">
    <source>
        <dbReference type="Proteomes" id="UP000556084"/>
    </source>
</evidence>
<keyword evidence="3" id="KW-1185">Reference proteome</keyword>
<reference evidence="2 3" key="1">
    <citation type="submission" date="2020-08" db="EMBL/GenBank/DDBJ databases">
        <title>Genomic Encyclopedia of Type Strains, Phase III (KMG-III): the genomes of soil and plant-associated and newly described type strains.</title>
        <authorList>
            <person name="Whitman W."/>
        </authorList>
    </citation>
    <scope>NUCLEOTIDE SEQUENCE [LARGE SCALE GENOMIC DNA]</scope>
    <source>
        <strain evidence="2 3">CECT 3266</strain>
    </source>
</reference>
<organism evidence="2 3">
    <name type="scientific">Streptomyces olivoverticillatus</name>
    <dbReference type="NCBI Taxonomy" id="66427"/>
    <lineage>
        <taxon>Bacteria</taxon>
        <taxon>Bacillati</taxon>
        <taxon>Actinomycetota</taxon>
        <taxon>Actinomycetes</taxon>
        <taxon>Kitasatosporales</taxon>
        <taxon>Streptomycetaceae</taxon>
        <taxon>Streptomyces</taxon>
    </lineage>
</organism>
<feature type="domain" description="DUF4429" evidence="1">
    <location>
        <begin position="11"/>
        <end position="104"/>
    </location>
</feature>
<evidence type="ECO:0000313" key="2">
    <source>
        <dbReference type="EMBL" id="MBB4892253.1"/>
    </source>
</evidence>
<name>A0A7W7LL43_9ACTN</name>
<dbReference type="Proteomes" id="UP000556084">
    <property type="component" value="Unassembled WGS sequence"/>
</dbReference>
<gene>
    <name evidence="2" type="ORF">FHS39_001264</name>
</gene>
<dbReference type="AlphaFoldDB" id="A0A7W7LL43"/>
<sequence length="297" mass="31982">MAEILQKDGSWTFDGDTIGIVPGREKTHPLRQTLGRLAVPLTAVAGIALEPGRRGGRLRLRLRDGTDPLSQVARGRLADAADPYQLAVEADRMGVAEYFADEVRHALLLEQVPDGPAERYLLPGPALPLSVSTGDGTVSFDGERVRLEWNWMAEEGKKSAGPRELPVRDIDSVEWLPATGLQNGHLRFVVPAARTNAPAKHDPHALELHGFKKDTLTALIAAAVAARLPHPYGKTAELPAALDAAPEAVPAVTAGASAEPDHDALLRRLRELGELHHAGILTDEEFGAAKQAILRRF</sequence>
<proteinExistence type="predicted"/>
<comment type="caution">
    <text evidence="2">The sequence shown here is derived from an EMBL/GenBank/DDBJ whole genome shotgun (WGS) entry which is preliminary data.</text>
</comment>
<dbReference type="InterPro" id="IPR027860">
    <property type="entry name" value="DUF4429"/>
</dbReference>
<dbReference type="EMBL" id="JACHJH010000002">
    <property type="protein sequence ID" value="MBB4892253.1"/>
    <property type="molecule type" value="Genomic_DNA"/>
</dbReference>
<protein>
    <recommendedName>
        <fullName evidence="1">DUF4429 domain-containing protein</fullName>
    </recommendedName>
</protein>
<dbReference type="Pfam" id="PF14472">
    <property type="entry name" value="DUF4429"/>
    <property type="match status" value="2"/>
</dbReference>
<evidence type="ECO:0000259" key="1">
    <source>
        <dbReference type="Pfam" id="PF14472"/>
    </source>
</evidence>
<dbReference type="RefSeq" id="WP_184347107.1">
    <property type="nucleotide sequence ID" value="NZ_JACHJH010000002.1"/>
</dbReference>
<accession>A0A7W7LL43</accession>
<feature type="domain" description="DUF4429" evidence="1">
    <location>
        <begin position="138"/>
        <end position="224"/>
    </location>
</feature>